<feature type="signal peptide" evidence="1">
    <location>
        <begin position="1"/>
        <end position="24"/>
    </location>
</feature>
<reference evidence="2 3" key="1">
    <citation type="submission" date="2019-01" db="EMBL/GenBank/DDBJ databases">
        <title>Ancylomarina salipaludis sp. nov., isolated from a salt marsh.</title>
        <authorList>
            <person name="Yoon J.-H."/>
        </authorList>
    </citation>
    <scope>NUCLEOTIDE SEQUENCE [LARGE SCALE GENOMIC DNA]</scope>
    <source>
        <strain evidence="2 3">SHSM-M15</strain>
    </source>
</reference>
<accession>A0A4V1N0A0</accession>
<protein>
    <recommendedName>
        <fullName evidence="4">Lipoprotein</fullName>
    </recommendedName>
</protein>
<evidence type="ECO:0000256" key="1">
    <source>
        <dbReference type="SAM" id="SignalP"/>
    </source>
</evidence>
<dbReference type="Proteomes" id="UP000289703">
    <property type="component" value="Unassembled WGS sequence"/>
</dbReference>
<evidence type="ECO:0000313" key="2">
    <source>
        <dbReference type="EMBL" id="RXQ95853.1"/>
    </source>
</evidence>
<gene>
    <name evidence="2" type="ORF">EO244_05970</name>
</gene>
<dbReference type="PROSITE" id="PS51257">
    <property type="entry name" value="PROKAR_LIPOPROTEIN"/>
    <property type="match status" value="1"/>
</dbReference>
<feature type="chain" id="PRO_5020398796" description="Lipoprotein" evidence="1">
    <location>
        <begin position="25"/>
        <end position="167"/>
    </location>
</feature>
<evidence type="ECO:0008006" key="4">
    <source>
        <dbReference type="Google" id="ProtNLM"/>
    </source>
</evidence>
<name>A0A4V1N0A0_9BACT</name>
<organism evidence="2 3">
    <name type="scientific">Ancylomarina salipaludis</name>
    <dbReference type="NCBI Taxonomy" id="2501299"/>
    <lineage>
        <taxon>Bacteria</taxon>
        <taxon>Pseudomonadati</taxon>
        <taxon>Bacteroidota</taxon>
        <taxon>Bacteroidia</taxon>
        <taxon>Marinilabiliales</taxon>
        <taxon>Marinifilaceae</taxon>
        <taxon>Ancylomarina</taxon>
    </lineage>
</organism>
<dbReference type="EMBL" id="SAXA01000004">
    <property type="protein sequence ID" value="RXQ95853.1"/>
    <property type="molecule type" value="Genomic_DNA"/>
</dbReference>
<evidence type="ECO:0000313" key="3">
    <source>
        <dbReference type="Proteomes" id="UP000289703"/>
    </source>
</evidence>
<keyword evidence="3" id="KW-1185">Reference proteome</keyword>
<proteinExistence type="predicted"/>
<dbReference type="AlphaFoldDB" id="A0A4V1N0A0"/>
<sequence length="167" mass="19260">MKRVLKIKWLISFAVISSVFLSLSCETITEREFDIEFVYRNNSKSQLELVLMGIIQESETLSTSEGSLKSILISPNDEIVIKGTFPTNNKNVERPIGILKQNNLLGDSIKIIFNSELLLIFKKDEAGKDGLYLESNYQYEKLDDLSFRYSYFFTDEDYTNVTILEEN</sequence>
<comment type="caution">
    <text evidence="2">The sequence shown here is derived from an EMBL/GenBank/DDBJ whole genome shotgun (WGS) entry which is preliminary data.</text>
</comment>
<keyword evidence="1" id="KW-0732">Signal</keyword>
<dbReference type="RefSeq" id="WP_129253746.1">
    <property type="nucleotide sequence ID" value="NZ_SAXA01000004.1"/>
</dbReference>